<sequence>MKKGKCELFKDVAKAIKTEFEAKYPGSWHVICGRDFGSHVTHEVRNILFCSMGRINLLIFKHG</sequence>
<dbReference type="InterPro" id="IPR019763">
    <property type="entry name" value="Dynein_light_1/2_CS"/>
</dbReference>
<keyword evidence="7 8" id="KW-0206">Cytoskeleton</keyword>
<dbReference type="GO" id="GO:0045505">
    <property type="term" value="F:dynein intermediate chain binding"/>
    <property type="evidence" value="ECO:0007669"/>
    <property type="project" value="TreeGrafter"/>
</dbReference>
<comment type="similarity">
    <text evidence="2 8">Belongs to the dynein light chain family.</text>
</comment>
<name>F0Y944_AURAN</name>
<dbReference type="Gene3D" id="3.30.740.10">
    <property type="entry name" value="Protein Inhibitor Of Neuronal Nitric Oxide Synthase"/>
    <property type="match status" value="1"/>
</dbReference>
<keyword evidence="6 8" id="KW-0505">Motor protein</keyword>
<organism evidence="10">
    <name type="scientific">Aureococcus anophagefferens</name>
    <name type="common">Harmful bloom alga</name>
    <dbReference type="NCBI Taxonomy" id="44056"/>
    <lineage>
        <taxon>Eukaryota</taxon>
        <taxon>Sar</taxon>
        <taxon>Stramenopiles</taxon>
        <taxon>Ochrophyta</taxon>
        <taxon>Pelagophyceae</taxon>
        <taxon>Pelagomonadales</taxon>
        <taxon>Pelagomonadaceae</taxon>
        <taxon>Aureococcus</taxon>
    </lineage>
</organism>
<dbReference type="GO" id="GO:0005874">
    <property type="term" value="C:microtubule"/>
    <property type="evidence" value="ECO:0007669"/>
    <property type="project" value="UniProtKB-KW"/>
</dbReference>
<dbReference type="eggNOG" id="KOG3430">
    <property type="taxonomic scope" value="Eukaryota"/>
</dbReference>
<dbReference type="InParanoid" id="F0Y944"/>
<evidence type="ECO:0000256" key="2">
    <source>
        <dbReference type="ARBA" id="ARBA00010156"/>
    </source>
</evidence>
<evidence type="ECO:0000256" key="7">
    <source>
        <dbReference type="ARBA" id="ARBA00023212"/>
    </source>
</evidence>
<dbReference type="PROSITE" id="PS01239">
    <property type="entry name" value="DYNEIN_LIGHT_1"/>
    <property type="match status" value="1"/>
</dbReference>
<dbReference type="PANTHER" id="PTHR11886">
    <property type="entry name" value="DYNEIN LIGHT CHAIN"/>
    <property type="match status" value="1"/>
</dbReference>
<dbReference type="GO" id="GO:0005868">
    <property type="term" value="C:cytoplasmic dynein complex"/>
    <property type="evidence" value="ECO:0007669"/>
    <property type="project" value="TreeGrafter"/>
</dbReference>
<comment type="subcellular location">
    <subcellularLocation>
        <location evidence="1 8">Cytoplasm</location>
        <location evidence="1 8">Cytoskeleton</location>
    </subcellularLocation>
</comment>
<reference evidence="9 10" key="1">
    <citation type="journal article" date="2011" name="Proc. Natl. Acad. Sci. U.S.A.">
        <title>Niche of harmful alga Aureococcus anophagefferens revealed through ecogenomics.</title>
        <authorList>
            <person name="Gobler C.J."/>
            <person name="Berry D.L."/>
            <person name="Dyhrman S.T."/>
            <person name="Wilhelm S.W."/>
            <person name="Salamov A."/>
            <person name="Lobanov A.V."/>
            <person name="Zhang Y."/>
            <person name="Collier J.L."/>
            <person name="Wurch L.L."/>
            <person name="Kustka A.B."/>
            <person name="Dill B.D."/>
            <person name="Shah M."/>
            <person name="VerBerkmoes N.C."/>
            <person name="Kuo A."/>
            <person name="Terry A."/>
            <person name="Pangilinan J."/>
            <person name="Lindquist E.A."/>
            <person name="Lucas S."/>
            <person name="Paulsen I.T."/>
            <person name="Hattenrath-Lehmann T.K."/>
            <person name="Talmage S.C."/>
            <person name="Walker E.A."/>
            <person name="Koch F."/>
            <person name="Burson A.M."/>
            <person name="Marcoval M.A."/>
            <person name="Tang Y.Z."/>
            <person name="Lecleir G.R."/>
            <person name="Coyne K.J."/>
            <person name="Berg G.M."/>
            <person name="Bertrand E.M."/>
            <person name="Saito M.A."/>
            <person name="Gladyshev V.N."/>
            <person name="Grigoriev I.V."/>
        </authorList>
    </citation>
    <scope>NUCLEOTIDE SEQUENCE [LARGE SCALE GENOMIC DNA]</scope>
    <source>
        <strain evidence="10">CCMP 1984</strain>
    </source>
</reference>
<gene>
    <name evidence="9" type="ORF">AURANDRAFT_26109</name>
</gene>
<dbReference type="OrthoDB" id="6506078at2759"/>
<evidence type="ECO:0000256" key="3">
    <source>
        <dbReference type="ARBA" id="ARBA00022490"/>
    </source>
</evidence>
<dbReference type="AlphaFoldDB" id="F0Y944"/>
<evidence type="ECO:0000256" key="8">
    <source>
        <dbReference type="RuleBase" id="RU365010"/>
    </source>
</evidence>
<dbReference type="RefSeq" id="XP_009037120.1">
    <property type="nucleotide sequence ID" value="XM_009038872.1"/>
</dbReference>
<dbReference type="InterPro" id="IPR037177">
    <property type="entry name" value="DLC_sf"/>
</dbReference>
<protein>
    <recommendedName>
        <fullName evidence="8">Dynein light chain</fullName>
    </recommendedName>
</protein>
<dbReference type="SMART" id="SM01375">
    <property type="entry name" value="Dynein_light"/>
    <property type="match status" value="1"/>
</dbReference>
<dbReference type="KEGG" id="aaf:AURANDRAFT_26109"/>
<evidence type="ECO:0000313" key="9">
    <source>
        <dbReference type="EMBL" id="EGB08404.1"/>
    </source>
</evidence>
<evidence type="ECO:0000256" key="5">
    <source>
        <dbReference type="ARBA" id="ARBA00023017"/>
    </source>
</evidence>
<dbReference type="Proteomes" id="UP000002729">
    <property type="component" value="Unassembled WGS sequence"/>
</dbReference>
<dbReference type="EMBL" id="GL833128">
    <property type="protein sequence ID" value="EGB08404.1"/>
    <property type="molecule type" value="Genomic_DNA"/>
</dbReference>
<evidence type="ECO:0000313" key="10">
    <source>
        <dbReference type="Proteomes" id="UP000002729"/>
    </source>
</evidence>
<keyword evidence="10" id="KW-1185">Reference proteome</keyword>
<keyword evidence="5 8" id="KW-0243">Dynein</keyword>
<dbReference type="GeneID" id="20220156"/>
<dbReference type="Pfam" id="PF01221">
    <property type="entry name" value="Dynein_light"/>
    <property type="match status" value="1"/>
</dbReference>
<dbReference type="PANTHER" id="PTHR11886:SF35">
    <property type="entry name" value="DYNEIN LIGHT CHAIN"/>
    <property type="match status" value="1"/>
</dbReference>
<accession>F0Y944</accession>
<dbReference type="InterPro" id="IPR001372">
    <property type="entry name" value="Dynein_light_chain_typ-1/2"/>
</dbReference>
<proteinExistence type="inferred from homology"/>
<dbReference type="SUPFAM" id="SSF54648">
    <property type="entry name" value="DLC"/>
    <property type="match status" value="1"/>
</dbReference>
<keyword evidence="3 8" id="KW-0963">Cytoplasm</keyword>
<evidence type="ECO:0000256" key="6">
    <source>
        <dbReference type="ARBA" id="ARBA00023175"/>
    </source>
</evidence>
<evidence type="ECO:0000256" key="1">
    <source>
        <dbReference type="ARBA" id="ARBA00004245"/>
    </source>
</evidence>
<dbReference type="GO" id="GO:0007017">
    <property type="term" value="P:microtubule-based process"/>
    <property type="evidence" value="ECO:0007669"/>
    <property type="project" value="InterPro"/>
</dbReference>
<evidence type="ECO:0000256" key="4">
    <source>
        <dbReference type="ARBA" id="ARBA00022701"/>
    </source>
</evidence>
<keyword evidence="4 8" id="KW-0493">Microtubule</keyword>